<dbReference type="Gene3D" id="3.40.630.10">
    <property type="entry name" value="Zn peptidases"/>
    <property type="match status" value="1"/>
</dbReference>
<evidence type="ECO:0000256" key="6">
    <source>
        <dbReference type="ARBA" id="ARBA00022801"/>
    </source>
</evidence>
<feature type="domain" description="Peptidase M28" evidence="10">
    <location>
        <begin position="185"/>
        <end position="377"/>
    </location>
</feature>
<organism evidence="11 12">
    <name type="scientific">Polyrhizophydium stewartii</name>
    <dbReference type="NCBI Taxonomy" id="2732419"/>
    <lineage>
        <taxon>Eukaryota</taxon>
        <taxon>Fungi</taxon>
        <taxon>Fungi incertae sedis</taxon>
        <taxon>Chytridiomycota</taxon>
        <taxon>Chytridiomycota incertae sedis</taxon>
        <taxon>Chytridiomycetes</taxon>
        <taxon>Rhizophydiales</taxon>
        <taxon>Rhizophydiales incertae sedis</taxon>
        <taxon>Polyrhizophydium</taxon>
    </lineage>
</organism>
<reference evidence="11 12" key="1">
    <citation type="submission" date="2023-09" db="EMBL/GenBank/DDBJ databases">
        <title>Pangenome analysis of Batrachochytrium dendrobatidis and related Chytrids.</title>
        <authorList>
            <person name="Yacoub M.N."/>
            <person name="Stajich J.E."/>
            <person name="James T.Y."/>
        </authorList>
    </citation>
    <scope>NUCLEOTIDE SEQUENCE [LARGE SCALE GENOMIC DNA]</scope>
    <source>
        <strain evidence="11 12">JEL0888</strain>
    </source>
</reference>
<name>A0ABR4NGF7_9FUNG</name>
<sequence>MRAAAAVTAALLAALSPLAAAPVQEQQVLRTDPFARRLISLSPSHSEWFTEEQIFELYRTNTKFVDITDGDMDFIGSFASALKAKGKLYPTKTSFQDHVRPLLAGISQESMREFLTGFSGFKTRYYRSASGAESSQWLFERVGELAATLNRTDVKLTVTKFAHDWKQSSVIARLEATGSGEGDDEAAPRDIVVVSAHQDSVNQFNPWFGRSPGADDDGSGSTTIFEVLTRLARSDFVPGRPIEFHWYSAEEGGLLGSQKVVASYMKRKVDVYANFHNDMTGYQPDGADPVIGISTDFVNTKLSKFLEAVVETYVAIPWVHTKCGYGCSDHATWTKAGVPAVFTFEAPFDDHSPYIHTSDDTVEHIDFGHMAEFVKSVIGFAVELSLFKAAA</sequence>
<dbReference type="Pfam" id="PF04389">
    <property type="entry name" value="Peptidase_M28"/>
    <property type="match status" value="1"/>
</dbReference>
<evidence type="ECO:0000259" key="10">
    <source>
        <dbReference type="Pfam" id="PF04389"/>
    </source>
</evidence>
<dbReference type="SUPFAM" id="SSF53187">
    <property type="entry name" value="Zn-dependent exopeptidases"/>
    <property type="match status" value="1"/>
</dbReference>
<dbReference type="EMBL" id="JADGIZ020000006">
    <property type="protein sequence ID" value="KAL2918581.1"/>
    <property type="molecule type" value="Genomic_DNA"/>
</dbReference>
<keyword evidence="2" id="KW-0031">Aminopeptidase</keyword>
<comment type="cofactor">
    <cofactor evidence="1">
        <name>Zn(2+)</name>
        <dbReference type="ChEBI" id="CHEBI:29105"/>
    </cofactor>
</comment>
<keyword evidence="6 9" id="KW-0378">Hydrolase</keyword>
<feature type="signal peptide" evidence="9">
    <location>
        <begin position="1"/>
        <end position="20"/>
    </location>
</feature>
<evidence type="ECO:0000313" key="11">
    <source>
        <dbReference type="EMBL" id="KAL2918581.1"/>
    </source>
</evidence>
<protein>
    <recommendedName>
        <fullName evidence="9">Peptide hydrolase</fullName>
        <ecNumber evidence="9">3.4.-.-</ecNumber>
    </recommendedName>
</protein>
<feature type="chain" id="PRO_5044984945" description="Peptide hydrolase" evidence="9">
    <location>
        <begin position="21"/>
        <end position="391"/>
    </location>
</feature>
<evidence type="ECO:0000256" key="1">
    <source>
        <dbReference type="ARBA" id="ARBA00001947"/>
    </source>
</evidence>
<evidence type="ECO:0000256" key="3">
    <source>
        <dbReference type="ARBA" id="ARBA00022670"/>
    </source>
</evidence>
<accession>A0ABR4NGF7</accession>
<evidence type="ECO:0000256" key="8">
    <source>
        <dbReference type="ARBA" id="ARBA00043962"/>
    </source>
</evidence>
<keyword evidence="3 9" id="KW-0645">Protease</keyword>
<evidence type="ECO:0000256" key="2">
    <source>
        <dbReference type="ARBA" id="ARBA00022438"/>
    </source>
</evidence>
<comment type="caution">
    <text evidence="11">The sequence shown here is derived from an EMBL/GenBank/DDBJ whole genome shotgun (WGS) entry which is preliminary data.</text>
</comment>
<gene>
    <name evidence="11" type="ORF">HK105_201982</name>
</gene>
<evidence type="ECO:0000256" key="5">
    <source>
        <dbReference type="ARBA" id="ARBA00022729"/>
    </source>
</evidence>
<keyword evidence="7 9" id="KW-0862">Zinc</keyword>
<keyword evidence="5 9" id="KW-0732">Signal</keyword>
<keyword evidence="4 9" id="KW-0479">Metal-binding</keyword>
<dbReference type="PANTHER" id="PTHR12147">
    <property type="entry name" value="METALLOPEPTIDASE M28 FAMILY MEMBER"/>
    <property type="match status" value="1"/>
</dbReference>
<dbReference type="InterPro" id="IPR007484">
    <property type="entry name" value="Peptidase_M28"/>
</dbReference>
<proteinExistence type="inferred from homology"/>
<dbReference type="EC" id="3.4.-.-" evidence="9"/>
<evidence type="ECO:0000256" key="4">
    <source>
        <dbReference type="ARBA" id="ARBA00022723"/>
    </source>
</evidence>
<comment type="similarity">
    <text evidence="8">Belongs to the peptidase M28 family. M28E subfamily.</text>
</comment>
<keyword evidence="12" id="KW-1185">Reference proteome</keyword>
<evidence type="ECO:0000256" key="9">
    <source>
        <dbReference type="RuleBase" id="RU361240"/>
    </source>
</evidence>
<evidence type="ECO:0000313" key="12">
    <source>
        <dbReference type="Proteomes" id="UP001527925"/>
    </source>
</evidence>
<dbReference type="Proteomes" id="UP001527925">
    <property type="component" value="Unassembled WGS sequence"/>
</dbReference>
<dbReference type="InterPro" id="IPR045175">
    <property type="entry name" value="M28_fam"/>
</dbReference>
<dbReference type="PANTHER" id="PTHR12147:SF56">
    <property type="entry name" value="AMINOPEPTIDASE YDR415C-RELATED"/>
    <property type="match status" value="1"/>
</dbReference>
<evidence type="ECO:0000256" key="7">
    <source>
        <dbReference type="ARBA" id="ARBA00022833"/>
    </source>
</evidence>